<evidence type="ECO:0000313" key="1">
    <source>
        <dbReference type="EMBL" id="KAI0083108.1"/>
    </source>
</evidence>
<proteinExistence type="predicted"/>
<comment type="caution">
    <text evidence="1">The sequence shown here is derived from an EMBL/GenBank/DDBJ whole genome shotgun (WGS) entry which is preliminary data.</text>
</comment>
<accession>A0ACB8TMA9</accession>
<name>A0ACB8TMA9_9APHY</name>
<dbReference type="EMBL" id="MU274995">
    <property type="protein sequence ID" value="KAI0083108.1"/>
    <property type="molecule type" value="Genomic_DNA"/>
</dbReference>
<protein>
    <submittedName>
        <fullName evidence="1">Uncharacterized protein</fullName>
    </submittedName>
</protein>
<dbReference type="Proteomes" id="UP001055072">
    <property type="component" value="Unassembled WGS sequence"/>
</dbReference>
<keyword evidence="2" id="KW-1185">Reference proteome</keyword>
<sequence length="145" mass="15955">MGALGQDVDELLDEEMGSADGYEDDEDWEDSTDSAPVDMILFKIVPADYCLIKAINASIYQVARAKKKKPLCVQCSFPTISSVALAVGAQQLAKHKAVYKEANRTASNSSVFVYDPEATDILDRILLNADGFADIFPEHVYKFIN</sequence>
<reference evidence="1" key="1">
    <citation type="journal article" date="2021" name="Environ. Microbiol.">
        <title>Gene family expansions and transcriptome signatures uncover fungal adaptations to wood decay.</title>
        <authorList>
            <person name="Hage H."/>
            <person name="Miyauchi S."/>
            <person name="Viragh M."/>
            <person name="Drula E."/>
            <person name="Min B."/>
            <person name="Chaduli D."/>
            <person name="Navarro D."/>
            <person name="Favel A."/>
            <person name="Norest M."/>
            <person name="Lesage-Meessen L."/>
            <person name="Balint B."/>
            <person name="Merenyi Z."/>
            <person name="de Eugenio L."/>
            <person name="Morin E."/>
            <person name="Martinez A.T."/>
            <person name="Baldrian P."/>
            <person name="Stursova M."/>
            <person name="Martinez M.J."/>
            <person name="Novotny C."/>
            <person name="Magnuson J.K."/>
            <person name="Spatafora J.W."/>
            <person name="Maurice S."/>
            <person name="Pangilinan J."/>
            <person name="Andreopoulos W."/>
            <person name="LaButti K."/>
            <person name="Hundley H."/>
            <person name="Na H."/>
            <person name="Kuo A."/>
            <person name="Barry K."/>
            <person name="Lipzen A."/>
            <person name="Henrissat B."/>
            <person name="Riley R."/>
            <person name="Ahrendt S."/>
            <person name="Nagy L.G."/>
            <person name="Grigoriev I.V."/>
            <person name="Martin F."/>
            <person name="Rosso M.N."/>
        </authorList>
    </citation>
    <scope>NUCLEOTIDE SEQUENCE</scope>
    <source>
        <strain evidence="1">CBS 384.51</strain>
    </source>
</reference>
<organism evidence="1 2">
    <name type="scientific">Irpex rosettiformis</name>
    <dbReference type="NCBI Taxonomy" id="378272"/>
    <lineage>
        <taxon>Eukaryota</taxon>
        <taxon>Fungi</taxon>
        <taxon>Dikarya</taxon>
        <taxon>Basidiomycota</taxon>
        <taxon>Agaricomycotina</taxon>
        <taxon>Agaricomycetes</taxon>
        <taxon>Polyporales</taxon>
        <taxon>Irpicaceae</taxon>
        <taxon>Irpex</taxon>
    </lineage>
</organism>
<evidence type="ECO:0000313" key="2">
    <source>
        <dbReference type="Proteomes" id="UP001055072"/>
    </source>
</evidence>
<gene>
    <name evidence="1" type="ORF">BDY19DRAFT_998846</name>
</gene>